<dbReference type="GO" id="GO:0019277">
    <property type="term" value="P:UDP-N-acetylgalactosamine biosynthetic process"/>
    <property type="evidence" value="ECO:0007669"/>
    <property type="project" value="InterPro"/>
</dbReference>
<feature type="binding site" evidence="12">
    <location>
        <begin position="124"/>
        <end position="128"/>
    </location>
    <ligand>
        <name>UDP-N-acetyl-alpha-D-glucosamine</name>
        <dbReference type="ChEBI" id="CHEBI:57705"/>
    </ligand>
</feature>
<comment type="similarity">
    <text evidence="10 12">Belongs to the EPSP synthase family. MurA subfamily.</text>
</comment>
<dbReference type="InterPro" id="IPR036968">
    <property type="entry name" value="Enolpyruvate_Tfrase_sf"/>
</dbReference>
<comment type="subcellular location">
    <subcellularLocation>
        <location evidence="1 12">Cytoplasm</location>
    </subcellularLocation>
</comment>
<evidence type="ECO:0000256" key="8">
    <source>
        <dbReference type="ARBA" id="ARBA00023306"/>
    </source>
</evidence>
<evidence type="ECO:0000256" key="2">
    <source>
        <dbReference type="ARBA" id="ARBA00004752"/>
    </source>
</evidence>
<gene>
    <name evidence="14" type="primary">murAA</name>
    <name evidence="12" type="synonym">murA</name>
    <name evidence="14" type="ORF">COOX1_1548</name>
</gene>
<dbReference type="InterPro" id="IPR050068">
    <property type="entry name" value="MurA_subfamily"/>
</dbReference>
<dbReference type="GO" id="GO:0071555">
    <property type="term" value="P:cell wall organization"/>
    <property type="evidence" value="ECO:0007669"/>
    <property type="project" value="UniProtKB-KW"/>
</dbReference>
<evidence type="ECO:0000256" key="5">
    <source>
        <dbReference type="ARBA" id="ARBA00022679"/>
    </source>
</evidence>
<keyword evidence="8 12" id="KW-0131">Cell cycle</keyword>
<feature type="active site" description="Proton donor" evidence="12">
    <location>
        <position position="119"/>
    </location>
</feature>
<sequence>MKALDRIAVEGGTPLEGTVRVHGAKNAALPILAATLLAEGVCVVEDVPDLQDIRVMVDILRALGASVDYSPPVVRVDARRISRTEVPEELMRQMRSSIFLMGPLLARYCHARVSRPGGCTIGSRPIDLHLKGLAALGASIDEVHGYIDCQTRRLHGAAIYLDTPSVGATENLMMAAVLAEGTTVIGNAAREPEIVDLANFLNRLGARVEGAGEDTLVISGVQGLIGGRYAIIPDRIVAGTLAIAVSMTGGDVTLENVRPNHLGAVLTKLREGGVEIETGRDIMRVRSDGKLRAVEQVRTAPYPGFPTDLQAPFMALLSVAPGMSIVAETVFEERFKHVSELCRMGANIRVDLRTAFVQGVPRLTGAVVQASDLRAGAALVLAGLVAEGTTVVEQAHHIDRGYQQFDEMLRGLGARVRRLSQS</sequence>
<comment type="pathway">
    <text evidence="2 12">Cell wall biogenesis; peptidoglycan biosynthesis.</text>
</comment>
<keyword evidence="12" id="KW-0670">Pyruvate</keyword>
<feature type="domain" description="Enolpyruvate transferase" evidence="13">
    <location>
        <begin position="9"/>
        <end position="408"/>
    </location>
</feature>
<dbReference type="InterPro" id="IPR013792">
    <property type="entry name" value="RNA3'P_cycl/enolpyr_Trfase_a/b"/>
</dbReference>
<reference evidence="14 15" key="1">
    <citation type="submission" date="2020-04" db="EMBL/GenBank/DDBJ databases">
        <authorList>
            <person name="Hogendoorn C."/>
        </authorList>
    </citation>
    <scope>NUCLEOTIDE SEQUENCE [LARGE SCALE GENOMIC DNA]</scope>
    <source>
        <strain evidence="14">COOX1</strain>
    </source>
</reference>
<proteinExistence type="inferred from homology"/>
<evidence type="ECO:0000256" key="4">
    <source>
        <dbReference type="ARBA" id="ARBA00022618"/>
    </source>
</evidence>
<dbReference type="GO" id="GO:0009252">
    <property type="term" value="P:peptidoglycan biosynthetic process"/>
    <property type="evidence" value="ECO:0007669"/>
    <property type="project" value="UniProtKB-UniRule"/>
</dbReference>
<comment type="caution">
    <text evidence="12">Lacks conserved residue(s) required for the propagation of feature annotation.</text>
</comment>
<accession>A0A6F9E852</accession>
<keyword evidence="7 12" id="KW-0573">Peptidoglycan synthesis</keyword>
<dbReference type="GO" id="GO:0051301">
    <property type="term" value="P:cell division"/>
    <property type="evidence" value="ECO:0007669"/>
    <property type="project" value="UniProtKB-KW"/>
</dbReference>
<dbReference type="CDD" id="cd01555">
    <property type="entry name" value="UdpNAET"/>
    <property type="match status" value="1"/>
</dbReference>
<evidence type="ECO:0000256" key="11">
    <source>
        <dbReference type="ARBA" id="ARBA00047527"/>
    </source>
</evidence>
<dbReference type="FunFam" id="3.65.10.10:FF:000001">
    <property type="entry name" value="UDP-N-acetylglucosamine 1-carboxyvinyltransferase"/>
    <property type="match status" value="1"/>
</dbReference>
<keyword evidence="6 12" id="KW-0133">Cell shape</keyword>
<dbReference type="PANTHER" id="PTHR43783:SF1">
    <property type="entry name" value="UDP-N-ACETYLGLUCOSAMINE 1-CARBOXYVINYLTRANSFERASE"/>
    <property type="match status" value="1"/>
</dbReference>
<feature type="binding site" evidence="12">
    <location>
        <begin position="25"/>
        <end position="26"/>
    </location>
    <ligand>
        <name>phosphoenolpyruvate</name>
        <dbReference type="ChEBI" id="CHEBI:58702"/>
    </ligand>
</feature>
<dbReference type="GO" id="GO:0008760">
    <property type="term" value="F:UDP-N-acetylglucosamine 1-carboxyvinyltransferase activity"/>
    <property type="evidence" value="ECO:0007669"/>
    <property type="project" value="UniProtKB-UniRule"/>
</dbReference>
<dbReference type="SUPFAM" id="SSF55205">
    <property type="entry name" value="EPT/RTPC-like"/>
    <property type="match status" value="1"/>
</dbReference>
<dbReference type="Gene3D" id="3.65.10.10">
    <property type="entry name" value="Enolpyruvate transferase domain"/>
    <property type="match status" value="2"/>
</dbReference>
<keyword evidence="4 12" id="KW-0132">Cell division</keyword>
<evidence type="ECO:0000259" key="13">
    <source>
        <dbReference type="Pfam" id="PF00275"/>
    </source>
</evidence>
<evidence type="ECO:0000256" key="6">
    <source>
        <dbReference type="ARBA" id="ARBA00022960"/>
    </source>
</evidence>
<dbReference type="GO" id="GO:0005737">
    <property type="term" value="C:cytoplasm"/>
    <property type="evidence" value="ECO:0007669"/>
    <property type="project" value="UniProtKB-SubCell"/>
</dbReference>
<dbReference type="EMBL" id="LR792683">
    <property type="protein sequence ID" value="CAB3392713.1"/>
    <property type="molecule type" value="Genomic_DNA"/>
</dbReference>
<feature type="modified residue" description="2-(S-cysteinyl)pyruvic acid O-phosphothioketal" evidence="12">
    <location>
        <position position="119"/>
    </location>
</feature>
<dbReference type="PANTHER" id="PTHR43783">
    <property type="entry name" value="UDP-N-ACETYLGLUCOSAMINE 1-CARBOXYVINYLTRANSFERASE"/>
    <property type="match status" value="1"/>
</dbReference>
<feature type="binding site" evidence="12">
    <location>
        <position position="308"/>
    </location>
    <ligand>
        <name>UDP-N-acetyl-alpha-D-glucosamine</name>
        <dbReference type="ChEBI" id="CHEBI:57705"/>
    </ligand>
</feature>
<organism evidence="14 15">
    <name type="scientific">Kyrpidia spormannii</name>
    <dbReference type="NCBI Taxonomy" id="2055160"/>
    <lineage>
        <taxon>Bacteria</taxon>
        <taxon>Bacillati</taxon>
        <taxon>Bacillota</taxon>
        <taxon>Bacilli</taxon>
        <taxon>Bacillales</taxon>
        <taxon>Alicyclobacillaceae</taxon>
        <taxon>Kyrpidia</taxon>
    </lineage>
</organism>
<dbReference type="GO" id="GO:0008360">
    <property type="term" value="P:regulation of cell shape"/>
    <property type="evidence" value="ECO:0007669"/>
    <property type="project" value="UniProtKB-KW"/>
</dbReference>
<evidence type="ECO:0000256" key="10">
    <source>
        <dbReference type="ARBA" id="ARBA00038367"/>
    </source>
</evidence>
<protein>
    <recommendedName>
        <fullName evidence="12">UDP-N-acetylglucosamine 1-carboxyvinyltransferase</fullName>
        <ecNumber evidence="12">2.5.1.7</ecNumber>
    </recommendedName>
    <alternativeName>
        <fullName evidence="12">Enoylpyruvate transferase</fullName>
    </alternativeName>
    <alternativeName>
        <fullName evidence="12">UDP-N-acetylglucosamine enolpyruvyl transferase</fullName>
        <shortName evidence="12">EPT</shortName>
    </alternativeName>
</protein>
<dbReference type="HAMAP" id="MF_00111">
    <property type="entry name" value="MurA"/>
    <property type="match status" value="1"/>
</dbReference>
<evidence type="ECO:0000256" key="9">
    <source>
        <dbReference type="ARBA" id="ARBA00023316"/>
    </source>
</evidence>
<feature type="binding site" evidence="12">
    <location>
        <position position="330"/>
    </location>
    <ligand>
        <name>UDP-N-acetyl-alpha-D-glucosamine</name>
        <dbReference type="ChEBI" id="CHEBI:57705"/>
    </ligand>
</feature>
<dbReference type="AlphaFoldDB" id="A0A6F9E852"/>
<dbReference type="NCBIfam" id="TIGR01072">
    <property type="entry name" value="murA"/>
    <property type="match status" value="1"/>
</dbReference>
<keyword evidence="9 12" id="KW-0961">Cell wall biogenesis/degradation</keyword>
<evidence type="ECO:0000256" key="1">
    <source>
        <dbReference type="ARBA" id="ARBA00004496"/>
    </source>
</evidence>
<feature type="binding site" evidence="12">
    <location>
        <position position="95"/>
    </location>
    <ligand>
        <name>UDP-N-acetyl-alpha-D-glucosamine</name>
        <dbReference type="ChEBI" id="CHEBI:57705"/>
    </ligand>
</feature>
<evidence type="ECO:0000313" key="15">
    <source>
        <dbReference type="Proteomes" id="UP000502196"/>
    </source>
</evidence>
<dbReference type="InterPro" id="IPR001986">
    <property type="entry name" value="Enolpyruvate_Tfrase_dom"/>
</dbReference>
<dbReference type="EC" id="2.5.1.7" evidence="12"/>
<comment type="function">
    <text evidence="12">Cell wall formation. Adds enolpyruvyl to UDP-N-acetylglucosamine.</text>
</comment>
<name>A0A6F9E852_9BACL</name>
<dbReference type="InterPro" id="IPR005750">
    <property type="entry name" value="UDP_GlcNAc_COvinyl_MurA"/>
</dbReference>
<comment type="catalytic activity">
    <reaction evidence="11 12">
        <text>phosphoenolpyruvate + UDP-N-acetyl-alpha-D-glucosamine = UDP-N-acetyl-3-O-(1-carboxyvinyl)-alpha-D-glucosamine + phosphate</text>
        <dbReference type="Rhea" id="RHEA:18681"/>
        <dbReference type="ChEBI" id="CHEBI:43474"/>
        <dbReference type="ChEBI" id="CHEBI:57705"/>
        <dbReference type="ChEBI" id="CHEBI:58702"/>
        <dbReference type="ChEBI" id="CHEBI:68483"/>
        <dbReference type="EC" id="2.5.1.7"/>
    </reaction>
</comment>
<evidence type="ECO:0000313" key="14">
    <source>
        <dbReference type="EMBL" id="CAB3392713.1"/>
    </source>
</evidence>
<dbReference type="UniPathway" id="UPA00219"/>
<evidence type="ECO:0000256" key="12">
    <source>
        <dbReference type="HAMAP-Rule" id="MF_00111"/>
    </source>
</evidence>
<keyword evidence="5 12" id="KW-0808">Transferase</keyword>
<evidence type="ECO:0000256" key="3">
    <source>
        <dbReference type="ARBA" id="ARBA00022490"/>
    </source>
</evidence>
<dbReference type="Proteomes" id="UP000502196">
    <property type="component" value="Chromosome"/>
</dbReference>
<dbReference type="Pfam" id="PF00275">
    <property type="entry name" value="EPSP_synthase"/>
    <property type="match status" value="1"/>
</dbReference>
<dbReference type="NCBIfam" id="NF006873">
    <property type="entry name" value="PRK09369.1"/>
    <property type="match status" value="1"/>
</dbReference>
<keyword evidence="3 12" id="KW-0963">Cytoplasm</keyword>
<evidence type="ECO:0000256" key="7">
    <source>
        <dbReference type="ARBA" id="ARBA00022984"/>
    </source>
</evidence>